<evidence type="ECO:0000256" key="2">
    <source>
        <dbReference type="ARBA" id="ARBA00009320"/>
    </source>
</evidence>
<dbReference type="AlphaFoldDB" id="E1QLN6"/>
<evidence type="ECO:0000256" key="1">
    <source>
        <dbReference type="ARBA" id="ARBA00001933"/>
    </source>
</evidence>
<evidence type="ECO:0000256" key="3">
    <source>
        <dbReference type="ARBA" id="ARBA00022898"/>
    </source>
</evidence>
<evidence type="ECO:0000313" key="4">
    <source>
        <dbReference type="EMBL" id="ADK86471.1"/>
    </source>
</evidence>
<dbReference type="InterPro" id="IPR001544">
    <property type="entry name" value="Aminotrans_IV"/>
</dbReference>
<dbReference type="GO" id="GO:0008652">
    <property type="term" value="P:amino acid biosynthetic process"/>
    <property type="evidence" value="ECO:0007669"/>
    <property type="project" value="UniProtKB-ARBA"/>
</dbReference>
<dbReference type="Gene3D" id="3.30.470.10">
    <property type="match status" value="1"/>
</dbReference>
<organism evidence="4 5">
    <name type="scientific">Desulfarculus baarsii (strain ATCC 33931 / DSM 2075 / LMG 7858 / VKM B-1802 / 2st14)</name>
    <dbReference type="NCBI Taxonomy" id="644282"/>
    <lineage>
        <taxon>Bacteria</taxon>
        <taxon>Pseudomonadati</taxon>
        <taxon>Thermodesulfobacteriota</taxon>
        <taxon>Desulfarculia</taxon>
        <taxon>Desulfarculales</taxon>
        <taxon>Desulfarculaceae</taxon>
        <taxon>Desulfarculus</taxon>
    </lineage>
</organism>
<dbReference type="HOGENOM" id="CLU_020844_0_0_7"/>
<dbReference type="Proteomes" id="UP000009047">
    <property type="component" value="Chromosome"/>
</dbReference>
<accession>E1QLN6</accession>
<keyword evidence="5" id="KW-1185">Reference proteome</keyword>
<dbReference type="Gene3D" id="3.20.10.10">
    <property type="entry name" value="D-amino Acid Aminotransferase, subunit A, domain 2"/>
    <property type="match status" value="1"/>
</dbReference>
<keyword evidence="4" id="KW-0032">Aminotransferase</keyword>
<dbReference type="PANTHER" id="PTHR42743:SF22">
    <property type="entry name" value="D-AMINO-ACID TRANSAMINASE, CHLOROPLASTIC"/>
    <property type="match status" value="1"/>
</dbReference>
<dbReference type="InterPro" id="IPR050571">
    <property type="entry name" value="Class-IV_PLP-Dep_Aminotrnsfr"/>
</dbReference>
<sequence>MSGFADMKVLDEQTAVARLRAVERPWAAEYFAMYSTWLGGIVTQPWLMSAPLDDHLVHRGDGVFEACKCVAGRVYQFDRHLDRLANSAHSIHLDLPHTPGEFKALCAAVARAGGRADCMIRIYVSRGPGGFTTNPFECPRPGVYVMVSSLHAPAAQAYELGVNMGVSRVPAKSGFYAAVKSCNYLPNVLLKREAVSRGWSFAVGVDDNDHLTEGATENFGLVDQNGRLCLPEPDNILEGTTARRCVELAGRLVEEGLLKEVVRGPLTVEDLVAAKEAMFFGTTLDVLPASRLDGQAIGDGKVGPVARRLLALIRDDIKHNPDASTPIGL</sequence>
<dbReference type="OrthoDB" id="9805628at2"/>
<name>E1QLN6_DESB2</name>
<dbReference type="STRING" id="644282.Deba_3118"/>
<dbReference type="GO" id="GO:0008483">
    <property type="term" value="F:transaminase activity"/>
    <property type="evidence" value="ECO:0007669"/>
    <property type="project" value="UniProtKB-KW"/>
</dbReference>
<dbReference type="CDD" id="cd00449">
    <property type="entry name" value="PLPDE_IV"/>
    <property type="match status" value="1"/>
</dbReference>
<dbReference type="InterPro" id="IPR036038">
    <property type="entry name" value="Aminotransferase-like"/>
</dbReference>
<dbReference type="GO" id="GO:0046394">
    <property type="term" value="P:carboxylic acid biosynthetic process"/>
    <property type="evidence" value="ECO:0007669"/>
    <property type="project" value="UniProtKB-ARBA"/>
</dbReference>
<dbReference type="FunFam" id="3.20.10.10:FF:000002">
    <property type="entry name" value="D-alanine aminotransferase"/>
    <property type="match status" value="1"/>
</dbReference>
<gene>
    <name evidence="4" type="ordered locus">Deba_3118</name>
</gene>
<dbReference type="SUPFAM" id="SSF56752">
    <property type="entry name" value="D-aminoacid aminotransferase-like PLP-dependent enzymes"/>
    <property type="match status" value="1"/>
</dbReference>
<comment type="cofactor">
    <cofactor evidence="1">
        <name>pyridoxal 5'-phosphate</name>
        <dbReference type="ChEBI" id="CHEBI:597326"/>
    </cofactor>
</comment>
<comment type="similarity">
    <text evidence="2">Belongs to the class-IV pyridoxal-phosphate-dependent aminotransferase family.</text>
</comment>
<evidence type="ECO:0000313" key="5">
    <source>
        <dbReference type="Proteomes" id="UP000009047"/>
    </source>
</evidence>
<proteinExistence type="inferred from homology"/>
<dbReference type="InterPro" id="IPR043132">
    <property type="entry name" value="BCAT-like_C"/>
</dbReference>
<keyword evidence="3" id="KW-0663">Pyridoxal phosphate</keyword>
<protein>
    <submittedName>
        <fullName evidence="4">Aminotransferase class IV</fullName>
    </submittedName>
</protein>
<reference evidence="4 5" key="1">
    <citation type="journal article" date="2010" name="Stand. Genomic Sci.">
        <title>Complete genome sequence of Desulfarculus baarsii type strain (2st14).</title>
        <authorList>
            <person name="Sun H."/>
            <person name="Spring S."/>
            <person name="Lapidus A."/>
            <person name="Davenport K."/>
            <person name="Del Rio T.G."/>
            <person name="Tice H."/>
            <person name="Nolan M."/>
            <person name="Copeland A."/>
            <person name="Cheng J.F."/>
            <person name="Lucas S."/>
            <person name="Tapia R."/>
            <person name="Goodwin L."/>
            <person name="Pitluck S."/>
            <person name="Ivanova N."/>
            <person name="Pagani I."/>
            <person name="Mavromatis K."/>
            <person name="Ovchinnikova G."/>
            <person name="Pati A."/>
            <person name="Chen A."/>
            <person name="Palaniappan K."/>
            <person name="Hauser L."/>
            <person name="Chang Y.J."/>
            <person name="Jeffries C.D."/>
            <person name="Detter J.C."/>
            <person name="Han C."/>
            <person name="Rohde M."/>
            <person name="Brambilla E."/>
            <person name="Goker M."/>
            <person name="Woyke T."/>
            <person name="Bristow J."/>
            <person name="Eisen J.A."/>
            <person name="Markowitz V."/>
            <person name="Hugenholtz P."/>
            <person name="Kyrpides N.C."/>
            <person name="Klenk H.P."/>
            <person name="Land M."/>
        </authorList>
    </citation>
    <scope>NUCLEOTIDE SEQUENCE [LARGE SCALE GENOMIC DNA]</scope>
    <source>
        <strain evidence="5">ATCC 33931 / DSM 2075 / LMG 7858 / VKM B-1802 / 2st14</strain>
    </source>
</reference>
<dbReference type="InterPro" id="IPR043131">
    <property type="entry name" value="BCAT-like_N"/>
</dbReference>
<dbReference type="EMBL" id="CP002085">
    <property type="protein sequence ID" value="ADK86471.1"/>
    <property type="molecule type" value="Genomic_DNA"/>
</dbReference>
<dbReference type="PANTHER" id="PTHR42743">
    <property type="entry name" value="AMINO-ACID AMINOTRANSFERASE"/>
    <property type="match status" value="1"/>
</dbReference>
<dbReference type="KEGG" id="dbr:Deba_3118"/>
<dbReference type="RefSeq" id="WP_013259908.1">
    <property type="nucleotide sequence ID" value="NC_014365.1"/>
</dbReference>
<dbReference type="Pfam" id="PF01063">
    <property type="entry name" value="Aminotran_4"/>
    <property type="match status" value="1"/>
</dbReference>
<keyword evidence="4" id="KW-0808">Transferase</keyword>
<dbReference type="eggNOG" id="COG0115">
    <property type="taxonomic scope" value="Bacteria"/>
</dbReference>